<dbReference type="GO" id="GO:0016020">
    <property type="term" value="C:membrane"/>
    <property type="evidence" value="ECO:0007669"/>
    <property type="project" value="UniProtKB-SubCell"/>
</dbReference>
<keyword evidence="3" id="KW-0812">Transmembrane</keyword>
<keyword evidence="14" id="KW-1185">Reference proteome</keyword>
<dbReference type="GO" id="GO:0012505">
    <property type="term" value="C:endomembrane system"/>
    <property type="evidence" value="ECO:0007669"/>
    <property type="project" value="UniProtKB-SubCell"/>
</dbReference>
<dbReference type="Proteomes" id="UP000821853">
    <property type="component" value="Chromosome 10"/>
</dbReference>
<dbReference type="FunFam" id="4.10.400.10:FF:000002">
    <property type="entry name" value="Low-density lipoprotein receptor-related protein 1"/>
    <property type="match status" value="1"/>
</dbReference>
<dbReference type="FunFam" id="4.10.400.10:FF:000045">
    <property type="entry name" value="Low-density lipoprotein receptor-related protein 2"/>
    <property type="match status" value="1"/>
</dbReference>
<keyword evidence="7" id="KW-0472">Membrane</keyword>
<dbReference type="CDD" id="cd00112">
    <property type="entry name" value="LDLa"/>
    <property type="match status" value="3"/>
</dbReference>
<feature type="disulfide bond" evidence="11">
    <location>
        <begin position="139"/>
        <end position="154"/>
    </location>
</feature>
<keyword evidence="9" id="KW-0675">Receptor</keyword>
<dbReference type="OrthoDB" id="10020456at2759"/>
<dbReference type="PANTHER" id="PTHR24270">
    <property type="entry name" value="LOW-DENSITY LIPOPROTEIN RECEPTOR-RELATED"/>
    <property type="match status" value="1"/>
</dbReference>
<gene>
    <name evidence="13" type="ORF">HPB48_010267</name>
</gene>
<dbReference type="OMA" id="CANGKEC"/>
<accession>A0A9J6FQF4</accession>
<keyword evidence="10" id="KW-0325">Glycoprotein</keyword>
<feature type="disulfide bond" evidence="11">
    <location>
        <begin position="52"/>
        <end position="67"/>
    </location>
</feature>
<dbReference type="Pfam" id="PF00057">
    <property type="entry name" value="Ldl_recept_a"/>
    <property type="match status" value="3"/>
</dbReference>
<evidence type="ECO:0000256" key="4">
    <source>
        <dbReference type="ARBA" id="ARBA00022729"/>
    </source>
</evidence>
<evidence type="ECO:0000256" key="1">
    <source>
        <dbReference type="ARBA" id="ARBA00004167"/>
    </source>
</evidence>
<dbReference type="EMBL" id="JABSTR010000002">
    <property type="protein sequence ID" value="KAH9364308.1"/>
    <property type="molecule type" value="Genomic_DNA"/>
</dbReference>
<evidence type="ECO:0000256" key="2">
    <source>
        <dbReference type="ARBA" id="ARBA00004308"/>
    </source>
</evidence>
<dbReference type="InterPro" id="IPR050685">
    <property type="entry name" value="LDLR"/>
</dbReference>
<dbReference type="PRINTS" id="PR00261">
    <property type="entry name" value="LDLRECEPTOR"/>
</dbReference>
<keyword evidence="8 11" id="KW-1015">Disulfide bond</keyword>
<evidence type="ECO:0000256" key="12">
    <source>
        <dbReference type="SAM" id="SignalP"/>
    </source>
</evidence>
<evidence type="ECO:0000256" key="5">
    <source>
        <dbReference type="ARBA" id="ARBA00022737"/>
    </source>
</evidence>
<name>A0A9J6FQF4_HAELO</name>
<evidence type="ECO:0000256" key="3">
    <source>
        <dbReference type="ARBA" id="ARBA00022692"/>
    </source>
</evidence>
<dbReference type="InterPro" id="IPR036055">
    <property type="entry name" value="LDL_receptor-like_sf"/>
</dbReference>
<dbReference type="InterPro" id="IPR023415">
    <property type="entry name" value="LDLR_class-A_CS"/>
</dbReference>
<dbReference type="VEuPathDB" id="VectorBase:HLOH_058468"/>
<keyword evidence="5" id="KW-0677">Repeat</keyword>
<dbReference type="PROSITE" id="PS50068">
    <property type="entry name" value="LDLRA_2"/>
    <property type="match status" value="3"/>
</dbReference>
<evidence type="ECO:0000313" key="14">
    <source>
        <dbReference type="Proteomes" id="UP000821853"/>
    </source>
</evidence>
<evidence type="ECO:0000256" key="9">
    <source>
        <dbReference type="ARBA" id="ARBA00023170"/>
    </source>
</evidence>
<sequence>MMLWCTSFVFAAVLTGAESLTLRETVNASTSCSPKEFKCATHDECLPVRFRCDGDNDCQDGSDEENCKDYKCPADDFTCNNGHCISALWKCDGDPDCEDGSDEGAETCKGQPRCATGLFACNPEAEAKDVKCVPTRWRCDGEQDCVSGFDEDNCESTT</sequence>
<protein>
    <recommendedName>
        <fullName evidence="15">Low-density lipoprotein receptor</fullName>
    </recommendedName>
</protein>
<dbReference type="InterPro" id="IPR002172">
    <property type="entry name" value="LDrepeatLR_classA_rpt"/>
</dbReference>
<feature type="disulfide bond" evidence="11">
    <location>
        <begin position="72"/>
        <end position="84"/>
    </location>
</feature>
<feature type="chain" id="PRO_5039945912" description="Low-density lipoprotein receptor" evidence="12">
    <location>
        <begin position="20"/>
        <end position="158"/>
    </location>
</feature>
<evidence type="ECO:0000313" key="13">
    <source>
        <dbReference type="EMBL" id="KAH9364308.1"/>
    </source>
</evidence>
<dbReference type="GO" id="GO:0016192">
    <property type="term" value="P:vesicle-mediated transport"/>
    <property type="evidence" value="ECO:0007669"/>
    <property type="project" value="UniProtKB-ARBA"/>
</dbReference>
<comment type="caution">
    <text evidence="11">Lacks conserved residue(s) required for the propagation of feature annotation.</text>
</comment>
<evidence type="ECO:0000256" key="8">
    <source>
        <dbReference type="ARBA" id="ARBA00023157"/>
    </source>
</evidence>
<feature type="disulfide bond" evidence="11">
    <location>
        <begin position="79"/>
        <end position="97"/>
    </location>
</feature>
<keyword evidence="4 12" id="KW-0732">Signal</keyword>
<evidence type="ECO:0008006" key="15">
    <source>
        <dbReference type="Google" id="ProtNLM"/>
    </source>
</evidence>
<reference evidence="13 14" key="1">
    <citation type="journal article" date="2020" name="Cell">
        <title>Large-Scale Comparative Analyses of Tick Genomes Elucidate Their Genetic Diversity and Vector Capacities.</title>
        <authorList>
            <consortium name="Tick Genome and Microbiome Consortium (TIGMIC)"/>
            <person name="Jia N."/>
            <person name="Wang J."/>
            <person name="Shi W."/>
            <person name="Du L."/>
            <person name="Sun Y."/>
            <person name="Zhan W."/>
            <person name="Jiang J.F."/>
            <person name="Wang Q."/>
            <person name="Zhang B."/>
            <person name="Ji P."/>
            <person name="Bell-Sakyi L."/>
            <person name="Cui X.M."/>
            <person name="Yuan T.T."/>
            <person name="Jiang B.G."/>
            <person name="Yang W.F."/>
            <person name="Lam T.T."/>
            <person name="Chang Q.C."/>
            <person name="Ding S.J."/>
            <person name="Wang X.J."/>
            <person name="Zhu J.G."/>
            <person name="Ruan X.D."/>
            <person name="Zhao L."/>
            <person name="Wei J.T."/>
            <person name="Ye R.Z."/>
            <person name="Que T.C."/>
            <person name="Du C.H."/>
            <person name="Zhou Y.H."/>
            <person name="Cheng J.X."/>
            <person name="Dai P.F."/>
            <person name="Guo W.B."/>
            <person name="Han X.H."/>
            <person name="Huang E.J."/>
            <person name="Li L.F."/>
            <person name="Wei W."/>
            <person name="Gao Y.C."/>
            <person name="Liu J.Z."/>
            <person name="Shao H.Z."/>
            <person name="Wang X."/>
            <person name="Wang C.C."/>
            <person name="Yang T.C."/>
            <person name="Huo Q.B."/>
            <person name="Li W."/>
            <person name="Chen H.Y."/>
            <person name="Chen S.E."/>
            <person name="Zhou L.G."/>
            <person name="Ni X.B."/>
            <person name="Tian J.H."/>
            <person name="Sheng Y."/>
            <person name="Liu T."/>
            <person name="Pan Y.S."/>
            <person name="Xia L.Y."/>
            <person name="Li J."/>
            <person name="Zhao F."/>
            <person name="Cao W.C."/>
        </authorList>
    </citation>
    <scope>NUCLEOTIDE SEQUENCE [LARGE SCALE GENOMIC DNA]</scope>
    <source>
        <strain evidence="13">HaeL-2018</strain>
    </source>
</reference>
<comment type="caution">
    <text evidence="13">The sequence shown here is derived from an EMBL/GenBank/DDBJ whole genome shotgun (WGS) entry which is preliminary data.</text>
</comment>
<evidence type="ECO:0000256" key="6">
    <source>
        <dbReference type="ARBA" id="ARBA00022989"/>
    </source>
</evidence>
<feature type="signal peptide" evidence="12">
    <location>
        <begin position="1"/>
        <end position="19"/>
    </location>
</feature>
<dbReference type="SMART" id="SM00192">
    <property type="entry name" value="LDLa"/>
    <property type="match status" value="3"/>
</dbReference>
<keyword evidence="6" id="KW-1133">Transmembrane helix</keyword>
<dbReference type="Gene3D" id="4.10.400.10">
    <property type="entry name" value="Low-density Lipoprotein Receptor"/>
    <property type="match status" value="3"/>
</dbReference>
<proteinExistence type="predicted"/>
<organism evidence="13 14">
    <name type="scientific">Haemaphysalis longicornis</name>
    <name type="common">Bush tick</name>
    <dbReference type="NCBI Taxonomy" id="44386"/>
    <lineage>
        <taxon>Eukaryota</taxon>
        <taxon>Metazoa</taxon>
        <taxon>Ecdysozoa</taxon>
        <taxon>Arthropoda</taxon>
        <taxon>Chelicerata</taxon>
        <taxon>Arachnida</taxon>
        <taxon>Acari</taxon>
        <taxon>Parasitiformes</taxon>
        <taxon>Ixodida</taxon>
        <taxon>Ixodoidea</taxon>
        <taxon>Ixodidae</taxon>
        <taxon>Haemaphysalinae</taxon>
        <taxon>Haemaphysalis</taxon>
    </lineage>
</organism>
<dbReference type="SUPFAM" id="SSF57424">
    <property type="entry name" value="LDL receptor-like module"/>
    <property type="match status" value="3"/>
</dbReference>
<dbReference type="AlphaFoldDB" id="A0A9J6FQF4"/>
<dbReference type="PROSITE" id="PS01209">
    <property type="entry name" value="LDLRA_1"/>
    <property type="match status" value="2"/>
</dbReference>
<comment type="subcellular location">
    <subcellularLocation>
        <location evidence="2">Endomembrane system</location>
    </subcellularLocation>
    <subcellularLocation>
        <location evidence="1">Membrane</location>
        <topology evidence="1">Single-pass membrane protein</topology>
    </subcellularLocation>
</comment>
<evidence type="ECO:0000256" key="11">
    <source>
        <dbReference type="PROSITE-ProRule" id="PRU00124"/>
    </source>
</evidence>
<evidence type="ECO:0000256" key="10">
    <source>
        <dbReference type="ARBA" id="ARBA00023180"/>
    </source>
</evidence>
<evidence type="ECO:0000256" key="7">
    <source>
        <dbReference type="ARBA" id="ARBA00023136"/>
    </source>
</evidence>